<dbReference type="InterPro" id="IPR009057">
    <property type="entry name" value="Homeodomain-like_sf"/>
</dbReference>
<dbReference type="InterPro" id="IPR007367">
    <property type="entry name" value="DUF433"/>
</dbReference>
<sequence length="76" mass="8501">MQERITVDANVHFGKPCVAGTRIPVLNVLELVSEGLSFDDILQDYYPDLQVDDIRACIHYAMDVITAEDIHISEPA</sequence>
<dbReference type="SUPFAM" id="SSF46689">
    <property type="entry name" value="Homeodomain-like"/>
    <property type="match status" value="1"/>
</dbReference>
<dbReference type="Gene3D" id="1.10.10.10">
    <property type="entry name" value="Winged helix-like DNA-binding domain superfamily/Winged helix DNA-binding domain"/>
    <property type="match status" value="1"/>
</dbReference>
<protein>
    <submittedName>
        <fullName evidence="1">Antitoxin</fullName>
    </submittedName>
</protein>
<name>W4LGG7_9BACT</name>
<dbReference type="EMBL" id="AZHX01002184">
    <property type="protein sequence ID" value="ETW96431.1"/>
    <property type="molecule type" value="Genomic_DNA"/>
</dbReference>
<comment type="caution">
    <text evidence="1">The sequence shown here is derived from an EMBL/GenBank/DDBJ whole genome shotgun (WGS) entry which is preliminary data.</text>
</comment>
<accession>W4LGG7</accession>
<dbReference type="InterPro" id="IPR036388">
    <property type="entry name" value="WH-like_DNA-bd_sf"/>
</dbReference>
<dbReference type="PANTHER" id="PTHR34849">
    <property type="entry name" value="SSL5025 PROTEIN"/>
    <property type="match status" value="1"/>
</dbReference>
<dbReference type="PANTHER" id="PTHR34849:SF3">
    <property type="entry name" value="SSR2962 PROTEIN"/>
    <property type="match status" value="1"/>
</dbReference>
<keyword evidence="2" id="KW-1185">Reference proteome</keyword>
<dbReference type="HOGENOM" id="CLU_126005_2_1_7"/>
<evidence type="ECO:0000313" key="1">
    <source>
        <dbReference type="EMBL" id="ETW96431.1"/>
    </source>
</evidence>
<reference evidence="1 2" key="1">
    <citation type="journal article" date="2014" name="Nature">
        <title>An environmental bacterial taxon with a large and distinct metabolic repertoire.</title>
        <authorList>
            <person name="Wilson M.C."/>
            <person name="Mori T."/>
            <person name="Ruckert C."/>
            <person name="Uria A.R."/>
            <person name="Helf M.J."/>
            <person name="Takada K."/>
            <person name="Gernert C."/>
            <person name="Steffens U.A."/>
            <person name="Heycke N."/>
            <person name="Schmitt S."/>
            <person name="Rinke C."/>
            <person name="Helfrich E.J."/>
            <person name="Brachmann A.O."/>
            <person name="Gurgui C."/>
            <person name="Wakimoto T."/>
            <person name="Kracht M."/>
            <person name="Crusemann M."/>
            <person name="Hentschel U."/>
            <person name="Abe I."/>
            <person name="Matsunaga S."/>
            <person name="Kalinowski J."/>
            <person name="Takeyama H."/>
            <person name="Piel J."/>
        </authorList>
    </citation>
    <scope>NUCLEOTIDE SEQUENCE [LARGE SCALE GENOMIC DNA]</scope>
    <source>
        <strain evidence="2">TSY2</strain>
    </source>
</reference>
<dbReference type="Pfam" id="PF04255">
    <property type="entry name" value="DUF433"/>
    <property type="match status" value="1"/>
</dbReference>
<evidence type="ECO:0000313" key="2">
    <source>
        <dbReference type="Proteomes" id="UP000019140"/>
    </source>
</evidence>
<dbReference type="AlphaFoldDB" id="W4LGG7"/>
<dbReference type="Proteomes" id="UP000019140">
    <property type="component" value="Unassembled WGS sequence"/>
</dbReference>
<organism evidence="1 2">
    <name type="scientific">Candidatus Entotheonella gemina</name>
    <dbReference type="NCBI Taxonomy" id="1429439"/>
    <lineage>
        <taxon>Bacteria</taxon>
        <taxon>Pseudomonadati</taxon>
        <taxon>Nitrospinota/Tectimicrobiota group</taxon>
        <taxon>Candidatus Tectimicrobiota</taxon>
        <taxon>Candidatus Entotheonellia</taxon>
        <taxon>Candidatus Entotheonellales</taxon>
        <taxon>Candidatus Entotheonellaceae</taxon>
        <taxon>Candidatus Entotheonella</taxon>
    </lineage>
</organism>
<gene>
    <name evidence="1" type="ORF">ETSY2_46425</name>
</gene>
<proteinExistence type="predicted"/>